<keyword evidence="1" id="KW-0472">Membrane</keyword>
<feature type="transmembrane region" description="Helical" evidence="1">
    <location>
        <begin position="6"/>
        <end position="25"/>
    </location>
</feature>
<keyword evidence="3" id="KW-1185">Reference proteome</keyword>
<organism evidence="2 3">
    <name type="scientific">Gossypium davidsonii</name>
    <name type="common">Davidson's cotton</name>
    <name type="synonym">Gossypium klotzschianum subsp. davidsonii</name>
    <dbReference type="NCBI Taxonomy" id="34287"/>
    <lineage>
        <taxon>Eukaryota</taxon>
        <taxon>Viridiplantae</taxon>
        <taxon>Streptophyta</taxon>
        <taxon>Embryophyta</taxon>
        <taxon>Tracheophyta</taxon>
        <taxon>Spermatophyta</taxon>
        <taxon>Magnoliopsida</taxon>
        <taxon>eudicotyledons</taxon>
        <taxon>Gunneridae</taxon>
        <taxon>Pentapetalae</taxon>
        <taxon>rosids</taxon>
        <taxon>malvids</taxon>
        <taxon>Malvales</taxon>
        <taxon>Malvaceae</taxon>
        <taxon>Malvoideae</taxon>
        <taxon>Gossypium</taxon>
    </lineage>
</organism>
<dbReference type="Proteomes" id="UP000593561">
    <property type="component" value="Unassembled WGS sequence"/>
</dbReference>
<keyword evidence="1" id="KW-0812">Transmembrane</keyword>
<feature type="non-terminal residue" evidence="2">
    <location>
        <position position="1"/>
    </location>
</feature>
<protein>
    <submittedName>
        <fullName evidence="2">Uncharacterized protein</fullName>
    </submittedName>
</protein>
<evidence type="ECO:0000256" key="1">
    <source>
        <dbReference type="SAM" id="Phobius"/>
    </source>
</evidence>
<proteinExistence type="predicted"/>
<comment type="caution">
    <text evidence="2">The sequence shown here is derived from an EMBL/GenBank/DDBJ whole genome shotgun (WGS) entry which is preliminary data.</text>
</comment>
<name>A0A7J8RMI2_GOSDV</name>
<dbReference type="EMBL" id="JABFAC010000006">
    <property type="protein sequence ID" value="MBA0614971.1"/>
    <property type="molecule type" value="Genomic_DNA"/>
</dbReference>
<gene>
    <name evidence="2" type="ORF">Godav_015174</name>
</gene>
<dbReference type="AlphaFoldDB" id="A0A7J8RMI2"/>
<evidence type="ECO:0000313" key="2">
    <source>
        <dbReference type="EMBL" id="MBA0614971.1"/>
    </source>
</evidence>
<reference evidence="2 3" key="1">
    <citation type="journal article" date="2019" name="Genome Biol. Evol.">
        <title>Insights into the evolution of the New World diploid cottons (Gossypium, subgenus Houzingenia) based on genome sequencing.</title>
        <authorList>
            <person name="Grover C.E."/>
            <person name="Arick M.A. 2nd"/>
            <person name="Thrash A."/>
            <person name="Conover J.L."/>
            <person name="Sanders W.S."/>
            <person name="Peterson D.G."/>
            <person name="Frelichowski J.E."/>
            <person name="Scheffler J.A."/>
            <person name="Scheffler B.E."/>
            <person name="Wendel J.F."/>
        </authorList>
    </citation>
    <scope>NUCLEOTIDE SEQUENCE [LARGE SCALE GENOMIC DNA]</scope>
    <source>
        <strain evidence="2">27</strain>
        <tissue evidence="2">Leaf</tissue>
    </source>
</reference>
<keyword evidence="1" id="KW-1133">Transmembrane helix</keyword>
<evidence type="ECO:0000313" key="3">
    <source>
        <dbReference type="Proteomes" id="UP000593561"/>
    </source>
</evidence>
<sequence>EKLGLSFNFTLLISFSHLFSFFFPFPSNLLLGCRVMDAQVSPSLEVLLLSHCYWFPRVFVCF</sequence>
<accession>A0A7J8RMI2</accession>